<feature type="compositionally biased region" description="Pro residues" evidence="1">
    <location>
        <begin position="204"/>
        <end position="217"/>
    </location>
</feature>
<sequence length="320" mass="32064">MPLPVRRSALPVAALLAVALGVTVAGPGPGASVAVADDGGTSASVTRLGGAAATGARVAGATVAVGAVEAAGGTSAEASRTPGHRTGGAANTSAEASRRPRTTRASTSAETSRRLRATRANTSAETPRRARAARRRAARADRLVLKRVGGRGRAPFAVTRDPLPTARAPLTGLPAVVDAVTDQVTAVLAPITGGGAATTSPSPTATPTPTPTPDPAPVSIPAVGVVLRDTPAYRATLSRPTVAAGRVRLQVQNAGEDPHDLVVLRDEDGSGAAIFPLTAPSTTRTSTVTLRSGTYTLFCTLTAPVVHRDAGMRATLVVSD</sequence>
<dbReference type="AlphaFoldDB" id="A0A2T4UDM5"/>
<gene>
    <name evidence="3" type="ORF">C7Y72_18370</name>
</gene>
<reference evidence="3 4" key="1">
    <citation type="submission" date="2018-03" db="EMBL/GenBank/DDBJ databases">
        <title>Aquarubrobacter algicola gen. nov., sp. nov., a novel actinobacterium isolated from shallow eutrophic lake during the end of cyanobacterial harmful algal blooms.</title>
        <authorList>
            <person name="Chun S.J."/>
        </authorList>
    </citation>
    <scope>NUCLEOTIDE SEQUENCE [LARGE SCALE GENOMIC DNA]</scope>
    <source>
        <strain evidence="3 4">Seoho-28</strain>
    </source>
</reference>
<feature type="signal peptide" evidence="2">
    <location>
        <begin position="1"/>
        <end position="25"/>
    </location>
</feature>
<proteinExistence type="predicted"/>
<protein>
    <recommendedName>
        <fullName evidence="5">EfeO-type cupredoxin-like domain-containing protein</fullName>
    </recommendedName>
</protein>
<evidence type="ECO:0000313" key="3">
    <source>
        <dbReference type="EMBL" id="PTL55603.1"/>
    </source>
</evidence>
<evidence type="ECO:0008006" key="5">
    <source>
        <dbReference type="Google" id="ProtNLM"/>
    </source>
</evidence>
<feature type="compositionally biased region" description="Low complexity" evidence="1">
    <location>
        <begin position="192"/>
        <end position="203"/>
    </location>
</feature>
<evidence type="ECO:0000313" key="4">
    <source>
        <dbReference type="Proteomes" id="UP000240739"/>
    </source>
</evidence>
<dbReference type="Gene3D" id="2.60.40.420">
    <property type="entry name" value="Cupredoxins - blue copper proteins"/>
    <property type="match status" value="1"/>
</dbReference>
<comment type="caution">
    <text evidence="3">The sequence shown here is derived from an EMBL/GenBank/DDBJ whole genome shotgun (WGS) entry which is preliminary data.</text>
</comment>
<keyword evidence="4" id="KW-1185">Reference proteome</keyword>
<feature type="region of interest" description="Disordered" evidence="1">
    <location>
        <begin position="192"/>
        <end position="217"/>
    </location>
</feature>
<accession>A0A2T4UDM5</accession>
<feature type="chain" id="PRO_5038458941" description="EfeO-type cupredoxin-like domain-containing protein" evidence="2">
    <location>
        <begin position="26"/>
        <end position="320"/>
    </location>
</feature>
<dbReference type="RefSeq" id="WP_146175446.1">
    <property type="nucleotide sequence ID" value="NZ_PYYB01000003.1"/>
</dbReference>
<evidence type="ECO:0000256" key="2">
    <source>
        <dbReference type="SAM" id="SignalP"/>
    </source>
</evidence>
<keyword evidence="2" id="KW-0732">Signal</keyword>
<organism evidence="3 4">
    <name type="scientific">Paraconexibacter algicola</name>
    <dbReference type="NCBI Taxonomy" id="2133960"/>
    <lineage>
        <taxon>Bacteria</taxon>
        <taxon>Bacillati</taxon>
        <taxon>Actinomycetota</taxon>
        <taxon>Thermoleophilia</taxon>
        <taxon>Solirubrobacterales</taxon>
        <taxon>Paraconexibacteraceae</taxon>
        <taxon>Paraconexibacter</taxon>
    </lineage>
</organism>
<dbReference type="OrthoDB" id="345021at2"/>
<dbReference type="Proteomes" id="UP000240739">
    <property type="component" value="Unassembled WGS sequence"/>
</dbReference>
<dbReference type="EMBL" id="PYYB01000003">
    <property type="protein sequence ID" value="PTL55603.1"/>
    <property type="molecule type" value="Genomic_DNA"/>
</dbReference>
<feature type="region of interest" description="Disordered" evidence="1">
    <location>
        <begin position="73"/>
        <end position="143"/>
    </location>
</feature>
<name>A0A2T4UDM5_9ACTN</name>
<evidence type="ECO:0000256" key="1">
    <source>
        <dbReference type="SAM" id="MobiDB-lite"/>
    </source>
</evidence>
<dbReference type="SUPFAM" id="SSF49503">
    <property type="entry name" value="Cupredoxins"/>
    <property type="match status" value="1"/>
</dbReference>
<dbReference type="InterPro" id="IPR008972">
    <property type="entry name" value="Cupredoxin"/>
</dbReference>